<proteinExistence type="predicted"/>
<dbReference type="EMBL" id="KN549967">
    <property type="protein sequence ID" value="KHJ95432.1"/>
    <property type="molecule type" value="Genomic_DNA"/>
</dbReference>
<reference evidence="1 2" key="1">
    <citation type="submission" date="2014-03" db="EMBL/GenBank/DDBJ databases">
        <title>Draft genome of the hookworm Oesophagostomum dentatum.</title>
        <authorList>
            <person name="Mitreva M."/>
        </authorList>
    </citation>
    <scope>NUCLEOTIDE SEQUENCE [LARGE SCALE GENOMIC DNA]</scope>
    <source>
        <strain evidence="1 2">OD-Hann</strain>
    </source>
</reference>
<accession>A0A0B1THX0</accession>
<organism evidence="1 2">
    <name type="scientific">Oesophagostomum dentatum</name>
    <name type="common">Nodular worm</name>
    <dbReference type="NCBI Taxonomy" id="61180"/>
    <lineage>
        <taxon>Eukaryota</taxon>
        <taxon>Metazoa</taxon>
        <taxon>Ecdysozoa</taxon>
        <taxon>Nematoda</taxon>
        <taxon>Chromadorea</taxon>
        <taxon>Rhabditida</taxon>
        <taxon>Rhabditina</taxon>
        <taxon>Rhabditomorpha</taxon>
        <taxon>Strongyloidea</taxon>
        <taxon>Strongylidae</taxon>
        <taxon>Oesophagostomum</taxon>
    </lineage>
</organism>
<sequence>MSRIVKTLLLGQRNSAEQLYKNGTPGRPNHERTGLVMRARKKARSLLKSDCSDTQMPAIPTNRTGFFFRELKDKEVVMKFGKGGCQNGEACPANTVCTIDSTCLKDFINQPNQP</sequence>
<evidence type="ECO:0000313" key="2">
    <source>
        <dbReference type="Proteomes" id="UP000053660"/>
    </source>
</evidence>
<name>A0A0B1THX0_OESDE</name>
<dbReference type="AlphaFoldDB" id="A0A0B1THX0"/>
<gene>
    <name evidence="1" type="ORF">OESDEN_04620</name>
</gene>
<dbReference type="Proteomes" id="UP000053660">
    <property type="component" value="Unassembled WGS sequence"/>
</dbReference>
<protein>
    <submittedName>
        <fullName evidence="1">Uncharacterized protein</fullName>
    </submittedName>
</protein>
<keyword evidence="2" id="KW-1185">Reference proteome</keyword>
<evidence type="ECO:0000313" key="1">
    <source>
        <dbReference type="EMBL" id="KHJ95432.1"/>
    </source>
</evidence>